<keyword evidence="8" id="KW-1185">Reference proteome</keyword>
<evidence type="ECO:0000313" key="7">
    <source>
        <dbReference type="EMBL" id="AJE82717.1"/>
    </source>
</evidence>
<keyword evidence="4" id="KW-0274">FAD</keyword>
<dbReference type="Gene3D" id="3.30.465.10">
    <property type="match status" value="1"/>
</dbReference>
<dbReference type="Gene3D" id="3.30.43.10">
    <property type="entry name" value="Uridine Diphospho-n-acetylenolpyruvylglucosamine Reductase, domain 2"/>
    <property type="match status" value="1"/>
</dbReference>
<dbReference type="PROSITE" id="PS00862">
    <property type="entry name" value="OX2_COVAL_FAD"/>
    <property type="match status" value="1"/>
</dbReference>
<dbReference type="PANTHER" id="PTHR42973:SF39">
    <property type="entry name" value="FAD-BINDING PCMH-TYPE DOMAIN-CONTAINING PROTEIN"/>
    <property type="match status" value="1"/>
</dbReference>
<dbReference type="PROSITE" id="PS51387">
    <property type="entry name" value="FAD_PCMH"/>
    <property type="match status" value="1"/>
</dbReference>
<dbReference type="AlphaFoldDB" id="A0A0B5EX69"/>
<evidence type="ECO:0000256" key="4">
    <source>
        <dbReference type="ARBA" id="ARBA00022827"/>
    </source>
</evidence>
<dbReference type="SUPFAM" id="SSF56176">
    <property type="entry name" value="FAD-binding/transporter-associated domain-like"/>
    <property type="match status" value="1"/>
</dbReference>
<evidence type="ECO:0000256" key="5">
    <source>
        <dbReference type="ARBA" id="ARBA00023002"/>
    </source>
</evidence>
<dbReference type="Pfam" id="PF01565">
    <property type="entry name" value="FAD_binding_4"/>
    <property type="match status" value="1"/>
</dbReference>
<dbReference type="InterPro" id="IPR016166">
    <property type="entry name" value="FAD-bd_PCMH"/>
</dbReference>
<dbReference type="InterPro" id="IPR016167">
    <property type="entry name" value="FAD-bd_PCMH_sub1"/>
</dbReference>
<protein>
    <submittedName>
        <fullName evidence="7">6-hydroxy-d-nicotine oxidase</fullName>
    </submittedName>
</protein>
<evidence type="ECO:0000256" key="3">
    <source>
        <dbReference type="ARBA" id="ARBA00022630"/>
    </source>
</evidence>
<evidence type="ECO:0000313" key="8">
    <source>
        <dbReference type="Proteomes" id="UP000031523"/>
    </source>
</evidence>
<dbReference type="InterPro" id="IPR036318">
    <property type="entry name" value="FAD-bd_PCMH-like_sf"/>
</dbReference>
<dbReference type="KEGG" id="sals:SLNWT_2341"/>
<dbReference type="EMBL" id="CP010519">
    <property type="protein sequence ID" value="AJE82717.1"/>
    <property type="molecule type" value="Genomic_DNA"/>
</dbReference>
<dbReference type="Gene3D" id="3.40.462.20">
    <property type="match status" value="1"/>
</dbReference>
<keyword evidence="5" id="KW-0560">Oxidoreductase</keyword>
<dbReference type="GO" id="GO:0016491">
    <property type="term" value="F:oxidoreductase activity"/>
    <property type="evidence" value="ECO:0007669"/>
    <property type="project" value="UniProtKB-KW"/>
</dbReference>
<dbReference type="InterPro" id="IPR006094">
    <property type="entry name" value="Oxid_FAD_bind_N"/>
</dbReference>
<dbReference type="Proteomes" id="UP000031523">
    <property type="component" value="Chromosome"/>
</dbReference>
<name>A0A0B5EX69_STRA4</name>
<comment type="similarity">
    <text evidence="2">Belongs to the oxygen-dependent FAD-linked oxidoreductase family.</text>
</comment>
<sequence>MTSVHAPDAAALRRAFAGELVTPADPGYDTARAVWNGAVDHRPALLARCTGPEDVAAALDFARARGLEVSVRGGGHQTAGAAVCPDGLVLDLTRLDAVRVDPEARTVRCGGGTTLAALDAATQAYGLAVPSGTVSHTGVGGLTLGGGIGWLTEEYGLSCDNLLAAETVLADGRVLRAAADQHPELFWALRGGGGNFGVVTEFTFRLHPVGPEVQLGLFFWDLADGDAVLRRLRETVPELPPGTGVFTGIGLAAPPMALVPPEHRGRPGHTLLVAGFDGPEAHARALAPLAEGPPALVERRAPIPYRYLQRLLDDHAPYGILAHDRALPLPVLDDAVLELLGAQLPRRSSPLTFCPSFRLDGAYIAVPEEDTAFGGARRPCWVMNISALALEPRRLRADAAWAAALWTELLPYAANPGGYVNFLAQGEQDRVRASYGPKYARLAAAKARYDPGNVFHRNANILPEPGRGAGGAPSPPD</sequence>
<comment type="cofactor">
    <cofactor evidence="1">
        <name>FAD</name>
        <dbReference type="ChEBI" id="CHEBI:57692"/>
    </cofactor>
</comment>
<reference evidence="7 8" key="1">
    <citation type="submission" date="2015-01" db="EMBL/GenBank/DDBJ databases">
        <title>Enhanced salinomycin production by adjusting the supply of polyketide extender units in Streptomyce albus DSM 41398.</title>
        <authorList>
            <person name="Lu C."/>
        </authorList>
    </citation>
    <scope>NUCLEOTIDE SEQUENCE [LARGE SCALE GENOMIC DNA]</scope>
    <source>
        <strain evidence="8">ATCC 21838 / DSM 41398 / FERM P-419 / JCM 4703 / NBRC 107858</strain>
    </source>
</reference>
<dbReference type="InterPro" id="IPR012951">
    <property type="entry name" value="BBE"/>
</dbReference>
<dbReference type="PANTHER" id="PTHR42973">
    <property type="entry name" value="BINDING OXIDOREDUCTASE, PUTATIVE (AFU_ORTHOLOGUE AFUA_1G17690)-RELATED"/>
    <property type="match status" value="1"/>
</dbReference>
<dbReference type="InterPro" id="IPR016169">
    <property type="entry name" value="FAD-bd_PCMH_sub2"/>
</dbReference>
<evidence type="ECO:0000259" key="6">
    <source>
        <dbReference type="PROSITE" id="PS51387"/>
    </source>
</evidence>
<accession>A0A0B5EX69</accession>
<dbReference type="GO" id="GO:0071949">
    <property type="term" value="F:FAD binding"/>
    <property type="evidence" value="ECO:0007669"/>
    <property type="project" value="InterPro"/>
</dbReference>
<organism evidence="7 8">
    <name type="scientific">Streptomyces albus (strain ATCC 21838 / DSM 41398 / FERM P-419 / JCM 4703 / NBRC 107858)</name>
    <dbReference type="NCBI Taxonomy" id="1081613"/>
    <lineage>
        <taxon>Bacteria</taxon>
        <taxon>Bacillati</taxon>
        <taxon>Actinomycetota</taxon>
        <taxon>Actinomycetes</taxon>
        <taxon>Kitasatosporales</taxon>
        <taxon>Streptomycetaceae</taxon>
        <taxon>Streptomyces</taxon>
    </lineage>
</organism>
<evidence type="ECO:0000256" key="2">
    <source>
        <dbReference type="ARBA" id="ARBA00005466"/>
    </source>
</evidence>
<feature type="domain" description="FAD-binding PCMH-type" evidence="6">
    <location>
        <begin position="39"/>
        <end position="209"/>
    </location>
</feature>
<dbReference type="InterPro" id="IPR006093">
    <property type="entry name" value="Oxy_OxRdtase_FAD_BS"/>
</dbReference>
<dbReference type="Pfam" id="PF08031">
    <property type="entry name" value="BBE"/>
    <property type="match status" value="1"/>
</dbReference>
<gene>
    <name evidence="7" type="ORF">SLNWT_2341</name>
</gene>
<proteinExistence type="inferred from homology"/>
<keyword evidence="3" id="KW-0285">Flavoprotein</keyword>
<evidence type="ECO:0000256" key="1">
    <source>
        <dbReference type="ARBA" id="ARBA00001974"/>
    </source>
</evidence>
<dbReference type="InterPro" id="IPR050416">
    <property type="entry name" value="FAD-linked_Oxidoreductase"/>
</dbReference>